<name>A0A8H9QY81_CLOPF</name>
<reference evidence="2" key="2">
    <citation type="submission" date="2020-07" db="EMBL/GenBank/DDBJ databases">
        <authorList>
            <consortium name="NCBI Pathogen Detection Project"/>
        </authorList>
    </citation>
    <scope>NUCLEOTIDE SEQUENCE</scope>
    <source>
        <strain evidence="2">C8</strain>
    </source>
</reference>
<proteinExistence type="predicted"/>
<gene>
    <name evidence="2" type="ORF">I9080_002127</name>
</gene>
<keyword evidence="1" id="KW-0472">Membrane</keyword>
<evidence type="ECO:0000256" key="1">
    <source>
        <dbReference type="SAM" id="Phobius"/>
    </source>
</evidence>
<sequence length="204" mass="23818">MEDFKNRIINRILKENLDYKESNEISDIMGEPIYSYGWALEYDSNKNYIGGRYVCGPICSNESDLVKAYKLSHELGHHLINNKMNPLILLAYYEGNKFLEFFIEILAWRKAKSICLEENIDTKTLSFFRVMTLGVLSYLIGLTRYILNIVLNILKIFSLIFFIVSIISYKESLKISFTDIFEISFICFCGYLLINSFRKLISKS</sequence>
<comment type="caution">
    <text evidence="2">The sequence shown here is derived from an EMBL/GenBank/DDBJ whole genome shotgun (WGS) entry which is preliminary data.</text>
</comment>
<accession>A0A8H9QY81</accession>
<reference evidence="2" key="1">
    <citation type="journal article" date="2018" name="Genome Biol.">
        <title>SKESA: strategic k-mer extension for scrupulous assemblies.</title>
        <authorList>
            <person name="Souvorov A."/>
            <person name="Agarwala R."/>
            <person name="Lipman D.J."/>
        </authorList>
    </citation>
    <scope>NUCLEOTIDE SEQUENCE</scope>
    <source>
        <strain evidence="2">C8</strain>
    </source>
</reference>
<dbReference type="RefSeq" id="WP_283684652.1">
    <property type="nucleotide sequence ID" value="NZ_CATNXJ010000012.1"/>
</dbReference>
<feature type="transmembrane region" description="Helical" evidence="1">
    <location>
        <begin position="149"/>
        <end position="169"/>
    </location>
</feature>
<keyword evidence="1" id="KW-1133">Transmembrane helix</keyword>
<dbReference type="Proteomes" id="UP000859547">
    <property type="component" value="Unassembled WGS sequence"/>
</dbReference>
<protein>
    <submittedName>
        <fullName evidence="2">Uncharacterized protein</fullName>
    </submittedName>
</protein>
<dbReference type="EMBL" id="DACTCB010000011">
    <property type="protein sequence ID" value="HAT4308317.1"/>
    <property type="molecule type" value="Genomic_DNA"/>
</dbReference>
<feature type="transmembrane region" description="Helical" evidence="1">
    <location>
        <begin position="175"/>
        <end position="194"/>
    </location>
</feature>
<dbReference type="AlphaFoldDB" id="A0A8H9QY81"/>
<evidence type="ECO:0000313" key="2">
    <source>
        <dbReference type="EMBL" id="HAT4308317.1"/>
    </source>
</evidence>
<organism evidence="2">
    <name type="scientific">Clostridium perfringens</name>
    <dbReference type="NCBI Taxonomy" id="1502"/>
    <lineage>
        <taxon>Bacteria</taxon>
        <taxon>Bacillati</taxon>
        <taxon>Bacillota</taxon>
        <taxon>Clostridia</taxon>
        <taxon>Eubacteriales</taxon>
        <taxon>Clostridiaceae</taxon>
        <taxon>Clostridium</taxon>
    </lineage>
</organism>
<keyword evidence="1" id="KW-0812">Transmembrane</keyword>